<dbReference type="Pfam" id="PF02518">
    <property type="entry name" value="HATPase_c"/>
    <property type="match status" value="1"/>
</dbReference>
<reference evidence="9 10" key="1">
    <citation type="submission" date="2015-10" db="EMBL/GenBank/DDBJ databases">
        <title>Candidatus Desulfofervidus auxilii, a hydrogenotrophic sulfate-reducing bacterium involved in the thermophilic anaerobic oxidation of methane.</title>
        <authorList>
            <person name="Krukenberg V."/>
            <person name="Richter M."/>
            <person name="Wegener G."/>
        </authorList>
    </citation>
    <scope>NUCLEOTIDE SEQUENCE [LARGE SCALE GENOMIC DNA]</scope>
    <source>
        <strain evidence="9 10">HS1</strain>
    </source>
</reference>
<accession>A0A7U4QJE7</accession>
<sequence length="283" mass="31734">MGSLLGGLRGGILFATLSSFFSFCVSNQFSLDKLDFLFEIILFYFFGIITGFLVDREKKEKERAKEAEDLALLGKAAAAIAHELRTPLVVIGGFSRIVQKQLPPESLSWKKLDIILKEAKWMEDIIQGILDFSKPLELELKPTNIKSLIEEVVSLVAPEKERKIQVRFVNPILKEIRLDPDRFKQVLINLLNNAIQASPDKPVKINVFFTDESMIIEIIDQGPGIPKEYQAKIFEPFFSTKARGTGLGLAIVKKIINAHKGSISFRTSPEKGTTFVITIPTNL</sequence>
<dbReference type="Pfam" id="PF00512">
    <property type="entry name" value="HisKA"/>
    <property type="match status" value="1"/>
</dbReference>
<dbReference type="KEGG" id="daw:HS1_000609"/>
<evidence type="ECO:0000313" key="10">
    <source>
        <dbReference type="Proteomes" id="UP000070560"/>
    </source>
</evidence>
<keyword evidence="6" id="KW-0902">Two-component regulatory system</keyword>
<dbReference type="Gene3D" id="3.30.565.10">
    <property type="entry name" value="Histidine kinase-like ATPase, C-terminal domain"/>
    <property type="match status" value="1"/>
</dbReference>
<dbReference type="SUPFAM" id="SSF55874">
    <property type="entry name" value="ATPase domain of HSP90 chaperone/DNA topoisomerase II/histidine kinase"/>
    <property type="match status" value="1"/>
</dbReference>
<dbReference type="InterPro" id="IPR036097">
    <property type="entry name" value="HisK_dim/P_sf"/>
</dbReference>
<dbReference type="InterPro" id="IPR050736">
    <property type="entry name" value="Sensor_HK_Regulatory"/>
</dbReference>
<dbReference type="InterPro" id="IPR003594">
    <property type="entry name" value="HATPase_dom"/>
</dbReference>
<evidence type="ECO:0000259" key="8">
    <source>
        <dbReference type="PROSITE" id="PS50109"/>
    </source>
</evidence>
<dbReference type="PRINTS" id="PR00344">
    <property type="entry name" value="BCTRLSENSOR"/>
</dbReference>
<keyword evidence="3" id="KW-0597">Phosphoprotein</keyword>
<dbReference type="CDD" id="cd00075">
    <property type="entry name" value="HATPase"/>
    <property type="match status" value="1"/>
</dbReference>
<name>A0A7U4QJE7_DESA2</name>
<dbReference type="SMART" id="SM00387">
    <property type="entry name" value="HATPase_c"/>
    <property type="match status" value="1"/>
</dbReference>
<dbReference type="PROSITE" id="PS50109">
    <property type="entry name" value="HIS_KIN"/>
    <property type="match status" value="1"/>
</dbReference>
<keyword evidence="5" id="KW-0418">Kinase</keyword>
<evidence type="ECO:0000256" key="4">
    <source>
        <dbReference type="ARBA" id="ARBA00022679"/>
    </source>
</evidence>
<evidence type="ECO:0000256" key="6">
    <source>
        <dbReference type="ARBA" id="ARBA00023012"/>
    </source>
</evidence>
<dbReference type="InterPro" id="IPR004358">
    <property type="entry name" value="Sig_transdc_His_kin-like_C"/>
</dbReference>
<feature type="domain" description="Histidine kinase" evidence="8">
    <location>
        <begin position="79"/>
        <end position="283"/>
    </location>
</feature>
<dbReference type="AlphaFoldDB" id="A0A7U4QJE7"/>
<evidence type="ECO:0000256" key="2">
    <source>
        <dbReference type="ARBA" id="ARBA00012438"/>
    </source>
</evidence>
<proteinExistence type="predicted"/>
<dbReference type="EC" id="2.7.13.3" evidence="2"/>
<dbReference type="Proteomes" id="UP000070560">
    <property type="component" value="Chromosome"/>
</dbReference>
<feature type="transmembrane region" description="Helical" evidence="7">
    <location>
        <begin position="36"/>
        <end position="54"/>
    </location>
</feature>
<keyword evidence="7" id="KW-0472">Membrane</keyword>
<dbReference type="FunFam" id="3.30.565.10:FF:000006">
    <property type="entry name" value="Sensor histidine kinase WalK"/>
    <property type="match status" value="1"/>
</dbReference>
<protein>
    <recommendedName>
        <fullName evidence="2">histidine kinase</fullName>
        <ecNumber evidence="2">2.7.13.3</ecNumber>
    </recommendedName>
</protein>
<keyword evidence="10" id="KW-1185">Reference proteome</keyword>
<keyword evidence="4" id="KW-0808">Transferase</keyword>
<keyword evidence="7" id="KW-1133">Transmembrane helix</keyword>
<dbReference type="PANTHER" id="PTHR43711:SF1">
    <property type="entry name" value="HISTIDINE KINASE 1"/>
    <property type="match status" value="1"/>
</dbReference>
<feature type="transmembrane region" description="Helical" evidence="7">
    <location>
        <begin position="12"/>
        <end position="30"/>
    </location>
</feature>
<dbReference type="CDD" id="cd00082">
    <property type="entry name" value="HisKA"/>
    <property type="match status" value="1"/>
</dbReference>
<dbReference type="GO" id="GO:0000155">
    <property type="term" value="F:phosphorelay sensor kinase activity"/>
    <property type="evidence" value="ECO:0007669"/>
    <property type="project" value="InterPro"/>
</dbReference>
<gene>
    <name evidence="9" type="ORF">HS1_000609</name>
</gene>
<keyword evidence="7" id="KW-0812">Transmembrane</keyword>
<dbReference type="InterPro" id="IPR036890">
    <property type="entry name" value="HATPase_C_sf"/>
</dbReference>
<evidence type="ECO:0000256" key="3">
    <source>
        <dbReference type="ARBA" id="ARBA00022553"/>
    </source>
</evidence>
<dbReference type="InterPro" id="IPR003661">
    <property type="entry name" value="HisK_dim/P_dom"/>
</dbReference>
<evidence type="ECO:0000256" key="1">
    <source>
        <dbReference type="ARBA" id="ARBA00000085"/>
    </source>
</evidence>
<dbReference type="SUPFAM" id="SSF47384">
    <property type="entry name" value="Homodimeric domain of signal transducing histidine kinase"/>
    <property type="match status" value="1"/>
</dbReference>
<dbReference type="EMBL" id="CP013015">
    <property type="protein sequence ID" value="AMM40415.1"/>
    <property type="molecule type" value="Genomic_DNA"/>
</dbReference>
<evidence type="ECO:0000256" key="7">
    <source>
        <dbReference type="SAM" id="Phobius"/>
    </source>
</evidence>
<dbReference type="SMART" id="SM00388">
    <property type="entry name" value="HisKA"/>
    <property type="match status" value="1"/>
</dbReference>
<evidence type="ECO:0000313" key="9">
    <source>
        <dbReference type="EMBL" id="AMM40415.1"/>
    </source>
</evidence>
<dbReference type="PANTHER" id="PTHR43711">
    <property type="entry name" value="TWO-COMPONENT HISTIDINE KINASE"/>
    <property type="match status" value="1"/>
</dbReference>
<organism evidence="9 10">
    <name type="scientific">Desulfofervidus auxilii</name>
    <dbReference type="NCBI Taxonomy" id="1621989"/>
    <lineage>
        <taxon>Bacteria</taxon>
        <taxon>Pseudomonadati</taxon>
        <taxon>Thermodesulfobacteriota</taxon>
        <taxon>Candidatus Desulfofervidia</taxon>
        <taxon>Candidatus Desulfofervidales</taxon>
        <taxon>Candidatus Desulfofervidaceae</taxon>
        <taxon>Candidatus Desulfofervidus</taxon>
    </lineage>
</organism>
<dbReference type="Gene3D" id="1.10.287.130">
    <property type="match status" value="1"/>
</dbReference>
<evidence type="ECO:0000256" key="5">
    <source>
        <dbReference type="ARBA" id="ARBA00022777"/>
    </source>
</evidence>
<comment type="catalytic activity">
    <reaction evidence="1">
        <text>ATP + protein L-histidine = ADP + protein N-phospho-L-histidine.</text>
        <dbReference type="EC" id="2.7.13.3"/>
    </reaction>
</comment>
<dbReference type="InterPro" id="IPR005467">
    <property type="entry name" value="His_kinase_dom"/>
</dbReference>